<name>A0ABR5TG83_9BURK</name>
<accession>A0ABR5TG83</accession>
<proteinExistence type="predicted"/>
<sequence length="76" mass="8481">MRAADVGGLTRTVDGGWLTRAADSRTLHVRQRQANRARRLAASFATFAPRMPFAPHMPFMPFDSSGFHQDIRRPAA</sequence>
<organism evidence="1 2">
    <name type="scientific">Burkholderia savannae</name>
    <dbReference type="NCBI Taxonomy" id="1637837"/>
    <lineage>
        <taxon>Bacteria</taxon>
        <taxon>Pseudomonadati</taxon>
        <taxon>Pseudomonadota</taxon>
        <taxon>Betaproteobacteria</taxon>
        <taxon>Burkholderiales</taxon>
        <taxon>Burkholderiaceae</taxon>
        <taxon>Burkholderia</taxon>
        <taxon>pseudomallei group</taxon>
    </lineage>
</organism>
<dbReference type="EMBL" id="LNJQ01000001">
    <property type="protein sequence ID" value="KWZ44012.1"/>
    <property type="molecule type" value="Genomic_DNA"/>
</dbReference>
<protein>
    <submittedName>
        <fullName evidence="1">Uncharacterized protein</fullName>
    </submittedName>
</protein>
<comment type="caution">
    <text evidence="1">The sequence shown here is derived from an EMBL/GenBank/DDBJ whole genome shotgun (WGS) entry which is preliminary data.</text>
</comment>
<dbReference type="Proteomes" id="UP000070255">
    <property type="component" value="Unassembled WGS sequence"/>
</dbReference>
<keyword evidence="2" id="KW-1185">Reference proteome</keyword>
<gene>
    <name evidence="1" type="ORF">WS72_14885</name>
</gene>
<evidence type="ECO:0000313" key="1">
    <source>
        <dbReference type="EMBL" id="KWZ44012.1"/>
    </source>
</evidence>
<evidence type="ECO:0000313" key="2">
    <source>
        <dbReference type="Proteomes" id="UP000070255"/>
    </source>
</evidence>
<reference evidence="1 2" key="1">
    <citation type="submission" date="2015-11" db="EMBL/GenBank/DDBJ databases">
        <authorList>
            <person name="Sahl J."/>
            <person name="Wagner D."/>
            <person name="Keim P."/>
        </authorList>
    </citation>
    <scope>NUCLEOTIDE SEQUENCE [LARGE SCALE GENOMIC DNA]</scope>
    <source>
        <strain evidence="1 2">BDU18</strain>
    </source>
</reference>